<comment type="caution">
    <text evidence="9">The sequence shown here is derived from an EMBL/GenBank/DDBJ whole genome shotgun (WGS) entry which is preliminary data.</text>
</comment>
<feature type="domain" description="Major facilitator superfamily (MFS) profile" evidence="8">
    <location>
        <begin position="1"/>
        <end position="400"/>
    </location>
</feature>
<dbReference type="InterPro" id="IPR020846">
    <property type="entry name" value="MFS_dom"/>
</dbReference>
<feature type="transmembrane region" description="Helical" evidence="7">
    <location>
        <begin position="259"/>
        <end position="277"/>
    </location>
</feature>
<feature type="transmembrane region" description="Helical" evidence="7">
    <location>
        <begin position="367"/>
        <end position="392"/>
    </location>
</feature>
<accession>A0ABU1JNF6</accession>
<evidence type="ECO:0000256" key="5">
    <source>
        <dbReference type="ARBA" id="ARBA00022989"/>
    </source>
</evidence>
<keyword evidence="6 7" id="KW-0472">Membrane</keyword>
<dbReference type="InterPro" id="IPR036259">
    <property type="entry name" value="MFS_trans_sf"/>
</dbReference>
<dbReference type="Pfam" id="PF05977">
    <property type="entry name" value="MFS_3"/>
    <property type="match status" value="1"/>
</dbReference>
<dbReference type="PANTHER" id="PTHR23513">
    <property type="entry name" value="INTEGRAL MEMBRANE EFFLUX PROTEIN-RELATED"/>
    <property type="match status" value="1"/>
</dbReference>
<dbReference type="Gene3D" id="1.20.1250.20">
    <property type="entry name" value="MFS general substrate transporter like domains"/>
    <property type="match status" value="1"/>
</dbReference>
<name>A0ABU1JNF6_9PROT</name>
<keyword evidence="2" id="KW-0813">Transport</keyword>
<feature type="transmembrane region" description="Helical" evidence="7">
    <location>
        <begin position="165"/>
        <end position="192"/>
    </location>
</feature>
<dbReference type="EMBL" id="JAVDPW010000004">
    <property type="protein sequence ID" value="MDR6290154.1"/>
    <property type="molecule type" value="Genomic_DNA"/>
</dbReference>
<keyword evidence="10" id="KW-1185">Reference proteome</keyword>
<proteinExistence type="predicted"/>
<evidence type="ECO:0000256" key="7">
    <source>
        <dbReference type="SAM" id="Phobius"/>
    </source>
</evidence>
<evidence type="ECO:0000259" key="8">
    <source>
        <dbReference type="PROSITE" id="PS50850"/>
    </source>
</evidence>
<keyword evidence="5 7" id="KW-1133">Transmembrane helix</keyword>
<organism evidence="9 10">
    <name type="scientific">Inquilinus ginsengisoli</name>
    <dbReference type="NCBI Taxonomy" id="363840"/>
    <lineage>
        <taxon>Bacteria</taxon>
        <taxon>Pseudomonadati</taxon>
        <taxon>Pseudomonadota</taxon>
        <taxon>Alphaproteobacteria</taxon>
        <taxon>Rhodospirillales</taxon>
        <taxon>Rhodospirillaceae</taxon>
        <taxon>Inquilinus</taxon>
    </lineage>
</organism>
<dbReference type="RefSeq" id="WP_309794606.1">
    <property type="nucleotide sequence ID" value="NZ_JAVDPW010000004.1"/>
</dbReference>
<dbReference type="PANTHER" id="PTHR23513:SF9">
    <property type="entry name" value="ENTEROBACTIN EXPORTER ENTS"/>
    <property type="match status" value="1"/>
</dbReference>
<comment type="subcellular location">
    <subcellularLocation>
        <location evidence="1">Cell membrane</location>
        <topology evidence="1">Multi-pass membrane protein</topology>
    </subcellularLocation>
</comment>
<dbReference type="InterPro" id="IPR010290">
    <property type="entry name" value="TM_effector"/>
</dbReference>
<feature type="transmembrane region" description="Helical" evidence="7">
    <location>
        <begin position="108"/>
        <end position="124"/>
    </location>
</feature>
<evidence type="ECO:0000256" key="2">
    <source>
        <dbReference type="ARBA" id="ARBA00022448"/>
    </source>
</evidence>
<dbReference type="PROSITE" id="PS50850">
    <property type="entry name" value="MFS"/>
    <property type="match status" value="1"/>
</dbReference>
<reference evidence="9 10" key="1">
    <citation type="submission" date="2023-07" db="EMBL/GenBank/DDBJ databases">
        <title>Sorghum-associated microbial communities from plants grown in Nebraska, USA.</title>
        <authorList>
            <person name="Schachtman D."/>
        </authorList>
    </citation>
    <scope>NUCLEOTIDE SEQUENCE [LARGE SCALE GENOMIC DNA]</scope>
    <source>
        <strain evidence="9 10">584</strain>
    </source>
</reference>
<dbReference type="SUPFAM" id="SSF103473">
    <property type="entry name" value="MFS general substrate transporter"/>
    <property type="match status" value="1"/>
</dbReference>
<feature type="transmembrane region" description="Helical" evidence="7">
    <location>
        <begin position="21"/>
        <end position="43"/>
    </location>
</feature>
<dbReference type="Proteomes" id="UP001262410">
    <property type="component" value="Unassembled WGS sequence"/>
</dbReference>
<evidence type="ECO:0000313" key="10">
    <source>
        <dbReference type="Proteomes" id="UP001262410"/>
    </source>
</evidence>
<gene>
    <name evidence="9" type="ORF">E9232_002675</name>
</gene>
<evidence type="ECO:0000256" key="4">
    <source>
        <dbReference type="ARBA" id="ARBA00022692"/>
    </source>
</evidence>
<sequence length="407" mass="42503">MGTTAVDRDRLLDHPSFPVFWAARVLSALAFQMSAVAIGWLVYARTGSAYSLGLVGLFQFLPMVVLTLLVGHVADQYDRRRIVQICQLVEGLTLAVLAVAIFDDWLTIPGVFAAVLVLGAARAFEQPTMAALLPALVPAVALPRALAISSSAVQTATIIGPSLGGLLYAVGVTAPFVIAAVFFLAACGLMTFMRLQRSVPRREPPTLRSVFSGIAFIRSRPVILGSISLDMFAVLLGGATALLPIYAHDILQTGPWGLGLLRSAPAVGALTMSAVLTRVPLRRGVGRKMFAAVIVFGAATVVFAASTSLVVSLVALAVLGAADNVSVVIRSSLVQLLTPDEMRGRVSAVNSLFVGTSNQLGEFESGMAAGLLGAVPAGVLGGIGTIVIALLWMRLFPGLRKTETLSG</sequence>
<evidence type="ECO:0000256" key="1">
    <source>
        <dbReference type="ARBA" id="ARBA00004651"/>
    </source>
</evidence>
<protein>
    <submittedName>
        <fullName evidence="9">MFS family permease</fullName>
    </submittedName>
</protein>
<evidence type="ECO:0000313" key="9">
    <source>
        <dbReference type="EMBL" id="MDR6290154.1"/>
    </source>
</evidence>
<dbReference type="CDD" id="cd06173">
    <property type="entry name" value="MFS_MefA_like"/>
    <property type="match status" value="1"/>
</dbReference>
<feature type="transmembrane region" description="Helical" evidence="7">
    <location>
        <begin position="131"/>
        <end position="153"/>
    </location>
</feature>
<evidence type="ECO:0000256" key="3">
    <source>
        <dbReference type="ARBA" id="ARBA00022475"/>
    </source>
</evidence>
<feature type="transmembrane region" description="Helical" evidence="7">
    <location>
        <begin position="49"/>
        <end position="70"/>
    </location>
</feature>
<keyword evidence="4 7" id="KW-0812">Transmembrane</keyword>
<feature type="transmembrane region" description="Helical" evidence="7">
    <location>
        <begin position="289"/>
        <end position="322"/>
    </location>
</feature>
<feature type="transmembrane region" description="Helical" evidence="7">
    <location>
        <begin position="222"/>
        <end position="247"/>
    </location>
</feature>
<keyword evidence="3" id="KW-1003">Cell membrane</keyword>
<evidence type="ECO:0000256" key="6">
    <source>
        <dbReference type="ARBA" id="ARBA00023136"/>
    </source>
</evidence>